<evidence type="ECO:0000256" key="6">
    <source>
        <dbReference type="SAM" id="Phobius"/>
    </source>
</evidence>
<dbReference type="Proteomes" id="UP000603545">
    <property type="component" value="Unassembled WGS sequence"/>
</dbReference>
<protein>
    <submittedName>
        <fullName evidence="7">LPS export ABC transporter permease LptF</fullName>
    </submittedName>
</protein>
<feature type="transmembrane region" description="Helical" evidence="6">
    <location>
        <begin position="286"/>
        <end position="304"/>
    </location>
</feature>
<dbReference type="InterPro" id="IPR030922">
    <property type="entry name" value="LptF"/>
</dbReference>
<organism evidence="7 8">
    <name type="scientific">Candidatus Desulfaltia bathyphila</name>
    <dbReference type="NCBI Taxonomy" id="2841697"/>
    <lineage>
        <taxon>Bacteria</taxon>
        <taxon>Pseudomonadati</taxon>
        <taxon>Thermodesulfobacteriota</taxon>
        <taxon>Desulfobacteria</taxon>
        <taxon>Desulfobacterales</taxon>
        <taxon>Desulfobacterales incertae sedis</taxon>
        <taxon>Candidatus Desulfaltia</taxon>
    </lineage>
</organism>
<feature type="transmembrane region" description="Helical" evidence="6">
    <location>
        <begin position="341"/>
        <end position="363"/>
    </location>
</feature>
<comment type="subcellular location">
    <subcellularLocation>
        <location evidence="1">Cell membrane</location>
        <topology evidence="1">Multi-pass membrane protein</topology>
    </subcellularLocation>
</comment>
<keyword evidence="2" id="KW-1003">Cell membrane</keyword>
<accession>A0A8J6T7D1</accession>
<evidence type="ECO:0000256" key="2">
    <source>
        <dbReference type="ARBA" id="ARBA00022475"/>
    </source>
</evidence>
<dbReference type="InterPro" id="IPR005495">
    <property type="entry name" value="LptG/LptF_permease"/>
</dbReference>
<dbReference type="NCBIfam" id="TIGR04407">
    <property type="entry name" value="LptF_YjgP"/>
    <property type="match status" value="1"/>
</dbReference>
<name>A0A8J6T7D1_9BACT</name>
<evidence type="ECO:0000256" key="5">
    <source>
        <dbReference type="ARBA" id="ARBA00023136"/>
    </source>
</evidence>
<keyword evidence="4 6" id="KW-1133">Transmembrane helix</keyword>
<dbReference type="GO" id="GO:0043190">
    <property type="term" value="C:ATP-binding cassette (ABC) transporter complex"/>
    <property type="evidence" value="ECO:0007669"/>
    <property type="project" value="InterPro"/>
</dbReference>
<dbReference type="GO" id="GO:0015920">
    <property type="term" value="P:lipopolysaccharide transport"/>
    <property type="evidence" value="ECO:0007669"/>
    <property type="project" value="TreeGrafter"/>
</dbReference>
<dbReference type="GO" id="GO:0055085">
    <property type="term" value="P:transmembrane transport"/>
    <property type="evidence" value="ECO:0007669"/>
    <property type="project" value="InterPro"/>
</dbReference>
<evidence type="ECO:0000313" key="7">
    <source>
        <dbReference type="EMBL" id="MBC8199079.1"/>
    </source>
</evidence>
<evidence type="ECO:0000256" key="1">
    <source>
        <dbReference type="ARBA" id="ARBA00004651"/>
    </source>
</evidence>
<comment type="caution">
    <text evidence="7">The sequence shown here is derived from an EMBL/GenBank/DDBJ whole genome shotgun (WGS) entry which is preliminary data.</text>
</comment>
<evidence type="ECO:0000313" key="8">
    <source>
        <dbReference type="Proteomes" id="UP000603545"/>
    </source>
</evidence>
<feature type="transmembrane region" description="Helical" evidence="6">
    <location>
        <begin position="316"/>
        <end position="335"/>
    </location>
</feature>
<proteinExistence type="predicted"/>
<dbReference type="EMBL" id="JACNLL010000035">
    <property type="protein sequence ID" value="MBC8199079.1"/>
    <property type="molecule type" value="Genomic_DNA"/>
</dbReference>
<dbReference type="Pfam" id="PF03739">
    <property type="entry name" value="LptF_LptG"/>
    <property type="match status" value="1"/>
</dbReference>
<evidence type="ECO:0000256" key="4">
    <source>
        <dbReference type="ARBA" id="ARBA00022989"/>
    </source>
</evidence>
<dbReference type="PANTHER" id="PTHR33529:SF6">
    <property type="entry name" value="YJGP_YJGQ FAMILY PERMEASE"/>
    <property type="match status" value="1"/>
</dbReference>
<gene>
    <name evidence="7" type="primary">lptF</name>
    <name evidence="7" type="ORF">H8E80_03415</name>
</gene>
<feature type="transmembrane region" description="Helical" evidence="6">
    <location>
        <begin position="14"/>
        <end position="35"/>
    </location>
</feature>
<keyword evidence="5 6" id="KW-0472">Membrane</keyword>
<keyword evidence="3 6" id="KW-0812">Transmembrane</keyword>
<dbReference type="PANTHER" id="PTHR33529">
    <property type="entry name" value="SLR0882 PROTEIN-RELATED"/>
    <property type="match status" value="1"/>
</dbReference>
<evidence type="ECO:0000256" key="3">
    <source>
        <dbReference type="ARBA" id="ARBA00022692"/>
    </source>
</evidence>
<feature type="transmembrane region" description="Helical" evidence="6">
    <location>
        <begin position="96"/>
        <end position="122"/>
    </location>
</feature>
<sequence length="386" mass="43518">MINSIINRYLFKEMIPPFVINVLFLTFVFLLTKILDIINLIVNYKIGLSAVFLMLIYSVPHFLEFVIPISIMMSVLLTFLRLSADNEIVALKAGGVSVYGLLPPVFLFCLMGCLLTGFMTIYGVPWGRLSFKTLTYDVVASNVDIGLKERTFNDRFKDVMIYVNKVDLRNKVLINVFIEDQRNKNIVSTVISPTGKLFSEPDKLAFHLRLYNGTINQVDLKGRAVHSINFDTYDISLDLKKAVCAAKSSQKDEKEMSLAELSRYLQSAAKKDILYYSALIVFHKKFSLPFACFVLGLVAIPLGVESSSSRRSFGLGLGLVFFLAYYLMLSAGFVFGETGAYPPVIGMWAPNIVIGAIGLYLFIRTANERPIKIYPVFNLLKMKFKR</sequence>
<dbReference type="AlphaFoldDB" id="A0A8J6T7D1"/>
<reference evidence="7 8" key="1">
    <citation type="submission" date="2020-08" db="EMBL/GenBank/DDBJ databases">
        <title>Bridging the membrane lipid divide: bacteria of the FCB group superphylum have the potential to synthesize archaeal ether lipids.</title>
        <authorList>
            <person name="Villanueva L."/>
            <person name="Von Meijenfeldt F.A.B."/>
            <person name="Westbye A.B."/>
            <person name="Yadav S."/>
            <person name="Hopmans E.C."/>
            <person name="Dutilh B.E."/>
            <person name="Sinninghe Damste J.S."/>
        </authorList>
    </citation>
    <scope>NUCLEOTIDE SEQUENCE [LARGE SCALE GENOMIC DNA]</scope>
    <source>
        <strain evidence="7">NIOZ-UU82</strain>
    </source>
</reference>
<feature type="transmembrane region" description="Helical" evidence="6">
    <location>
        <begin position="65"/>
        <end position="84"/>
    </location>
</feature>